<comment type="caution">
    <text evidence="6">The sequence shown here is derived from an EMBL/GenBank/DDBJ whole genome shotgun (WGS) entry which is preliminary data.</text>
</comment>
<feature type="transmembrane region" description="Helical" evidence="5">
    <location>
        <begin position="109"/>
        <end position="136"/>
    </location>
</feature>
<gene>
    <name evidence="6" type="ORF">ACFO5T_04840</name>
</gene>
<evidence type="ECO:0000256" key="5">
    <source>
        <dbReference type="SAM" id="Phobius"/>
    </source>
</evidence>
<organism evidence="6 7">
    <name type="scientific">Dokdonia genika</name>
    <dbReference type="NCBI Taxonomy" id="308113"/>
    <lineage>
        <taxon>Bacteria</taxon>
        <taxon>Pseudomonadati</taxon>
        <taxon>Bacteroidota</taxon>
        <taxon>Flavobacteriia</taxon>
        <taxon>Flavobacteriales</taxon>
        <taxon>Flavobacteriaceae</taxon>
        <taxon>Dokdonia</taxon>
    </lineage>
</organism>
<keyword evidence="2 5" id="KW-0812">Transmembrane</keyword>
<keyword evidence="7" id="KW-1185">Reference proteome</keyword>
<keyword evidence="4 5" id="KW-0472">Membrane</keyword>
<evidence type="ECO:0000313" key="6">
    <source>
        <dbReference type="EMBL" id="MFC4689751.1"/>
    </source>
</evidence>
<comment type="subcellular location">
    <subcellularLocation>
        <location evidence="1">Membrane</location>
        <topology evidence="1">Multi-pass membrane protein</topology>
    </subcellularLocation>
</comment>
<reference evidence="7" key="1">
    <citation type="journal article" date="2019" name="Int. J. Syst. Evol. Microbiol.">
        <title>The Global Catalogue of Microorganisms (GCM) 10K type strain sequencing project: providing services to taxonomists for standard genome sequencing and annotation.</title>
        <authorList>
            <consortium name="The Broad Institute Genomics Platform"/>
            <consortium name="The Broad Institute Genome Sequencing Center for Infectious Disease"/>
            <person name="Wu L."/>
            <person name="Ma J."/>
        </authorList>
    </citation>
    <scope>NUCLEOTIDE SEQUENCE [LARGE SCALE GENOMIC DNA]</scope>
    <source>
        <strain evidence="7">CGMCC 4.7427</strain>
    </source>
</reference>
<dbReference type="InterPro" id="IPR019109">
    <property type="entry name" value="MamF_MmsF"/>
</dbReference>
<dbReference type="Pfam" id="PF09685">
    <property type="entry name" value="MamF_MmsF"/>
    <property type="match status" value="1"/>
</dbReference>
<evidence type="ECO:0000256" key="4">
    <source>
        <dbReference type="ARBA" id="ARBA00023136"/>
    </source>
</evidence>
<sequence length="176" mass="19174">METSIPTHHKNVGTLIHLSTFCKYLFPFGNFIAPLILWSAQKRNSLFIDKHGRDAINFQLSILLYFIALAVISIPFFIYFIVSAGEGSASLLNNGYINDPSDFADLGGFLITAIVVGVLAIGLFLIEIITVISAAVQASQGGIYKFPLLINFIKASAVAETPDTQEDSSTQEQPTM</sequence>
<evidence type="ECO:0000256" key="2">
    <source>
        <dbReference type="ARBA" id="ARBA00022692"/>
    </source>
</evidence>
<evidence type="ECO:0000256" key="3">
    <source>
        <dbReference type="ARBA" id="ARBA00022989"/>
    </source>
</evidence>
<dbReference type="Proteomes" id="UP001595878">
    <property type="component" value="Unassembled WGS sequence"/>
</dbReference>
<evidence type="ECO:0000313" key="7">
    <source>
        <dbReference type="Proteomes" id="UP001595878"/>
    </source>
</evidence>
<feature type="transmembrane region" description="Helical" evidence="5">
    <location>
        <begin position="24"/>
        <end position="41"/>
    </location>
</feature>
<keyword evidence="3 5" id="KW-1133">Transmembrane helix</keyword>
<protein>
    <submittedName>
        <fullName evidence="6">DUF4870 domain-containing protein</fullName>
    </submittedName>
</protein>
<dbReference type="RefSeq" id="WP_021778400.1">
    <property type="nucleotide sequence ID" value="NZ_JBHSHB010000008.1"/>
</dbReference>
<dbReference type="EMBL" id="JBHSHB010000008">
    <property type="protein sequence ID" value="MFC4689751.1"/>
    <property type="molecule type" value="Genomic_DNA"/>
</dbReference>
<proteinExistence type="predicted"/>
<name>A0ABV9L7E9_9FLAO</name>
<evidence type="ECO:0000256" key="1">
    <source>
        <dbReference type="ARBA" id="ARBA00004141"/>
    </source>
</evidence>
<feature type="transmembrane region" description="Helical" evidence="5">
    <location>
        <begin position="62"/>
        <end position="82"/>
    </location>
</feature>
<accession>A0ABV9L7E9</accession>